<comment type="caution">
    <text evidence="2">The sequence shown here is derived from an EMBL/GenBank/DDBJ whole genome shotgun (WGS) entry which is preliminary data.</text>
</comment>
<dbReference type="InterPro" id="IPR013813">
    <property type="entry name" value="Endoribo_LPSP/chorism_mut-like"/>
</dbReference>
<dbReference type="OrthoDB" id="9806350at2"/>
<evidence type="ECO:0000313" key="3">
    <source>
        <dbReference type="Proteomes" id="UP000278222"/>
    </source>
</evidence>
<dbReference type="Pfam" id="PF14588">
    <property type="entry name" value="YjgF_endoribonc"/>
    <property type="match status" value="1"/>
</dbReference>
<name>A0A3N1ME61_9PROT</name>
<sequence length="153" mass="15932">MSYRQRLADLGITLPAAKKPAFAYVPVAVHGGLAWVSGQLPWEGDELMARGKLGAEIDTARGREIARCCLLNGLAVLEAAIGSLDRVERIVKVTGFVASAPGFLEQPAVVDGASSLLGEIFGEAGRHARSAVGVAELPRGVPVEIEFVAAISA</sequence>
<dbReference type="SUPFAM" id="SSF55298">
    <property type="entry name" value="YjgF-like"/>
    <property type="match status" value="1"/>
</dbReference>
<organism evidence="2 3">
    <name type="scientific">Stella humosa</name>
    <dbReference type="NCBI Taxonomy" id="94"/>
    <lineage>
        <taxon>Bacteria</taxon>
        <taxon>Pseudomonadati</taxon>
        <taxon>Pseudomonadota</taxon>
        <taxon>Alphaproteobacteria</taxon>
        <taxon>Rhodospirillales</taxon>
        <taxon>Stellaceae</taxon>
        <taxon>Stella</taxon>
    </lineage>
</organism>
<dbReference type="PANTHER" id="PTHR43760">
    <property type="entry name" value="ENDORIBONUCLEASE-RELATED"/>
    <property type="match status" value="1"/>
</dbReference>
<dbReference type="PANTHER" id="PTHR43760:SF1">
    <property type="entry name" value="ENDORIBONUCLEASE L-PSP_CHORISMATE MUTASE-LIKE DOMAIN-CONTAINING PROTEIN"/>
    <property type="match status" value="1"/>
</dbReference>
<dbReference type="Proteomes" id="UP000278222">
    <property type="component" value="Unassembled WGS sequence"/>
</dbReference>
<dbReference type="CDD" id="cd02199">
    <property type="entry name" value="YjgF_YER057c_UK114_like_1"/>
    <property type="match status" value="1"/>
</dbReference>
<evidence type="ECO:0000259" key="1">
    <source>
        <dbReference type="Pfam" id="PF14588"/>
    </source>
</evidence>
<reference evidence="2 3" key="1">
    <citation type="submission" date="2018-11" db="EMBL/GenBank/DDBJ databases">
        <title>Genomic Encyclopedia of Type Strains, Phase IV (KMG-IV): sequencing the most valuable type-strain genomes for metagenomic binning, comparative biology and taxonomic classification.</title>
        <authorList>
            <person name="Goeker M."/>
        </authorList>
    </citation>
    <scope>NUCLEOTIDE SEQUENCE [LARGE SCALE GENOMIC DNA]</scope>
    <source>
        <strain evidence="2 3">DSM 5900</strain>
    </source>
</reference>
<dbReference type="EMBL" id="RJKX01000011">
    <property type="protein sequence ID" value="ROQ02031.1"/>
    <property type="molecule type" value="Genomic_DNA"/>
</dbReference>
<dbReference type="Gene3D" id="3.30.1330.40">
    <property type="entry name" value="RutC-like"/>
    <property type="match status" value="1"/>
</dbReference>
<dbReference type="AlphaFoldDB" id="A0A3N1ME61"/>
<proteinExistence type="predicted"/>
<keyword evidence="3" id="KW-1185">Reference proteome</keyword>
<dbReference type="InterPro" id="IPR035959">
    <property type="entry name" value="RutC-like_sf"/>
</dbReference>
<feature type="domain" description="Endoribonuclease L-PSP/chorismate mutase-like" evidence="1">
    <location>
        <begin position="6"/>
        <end position="130"/>
    </location>
</feature>
<accession>A0A3N1ME61</accession>
<evidence type="ECO:0000313" key="2">
    <source>
        <dbReference type="EMBL" id="ROQ02031.1"/>
    </source>
</evidence>
<protein>
    <submittedName>
        <fullName evidence="2">Enamine deaminase RidA (YjgF/YER057c/UK114 family)</fullName>
    </submittedName>
</protein>
<gene>
    <name evidence="2" type="ORF">EDC65_1219</name>
</gene>